<comment type="similarity">
    <text evidence="2">Belongs to the GHMP kinase family. Mevalonate kinase subfamily.</text>
</comment>
<evidence type="ECO:0000313" key="15">
    <source>
        <dbReference type="EMBL" id="SMX54757.1"/>
    </source>
</evidence>
<keyword evidence="16" id="KW-1185">Reference proteome</keyword>
<dbReference type="InterPro" id="IPR006204">
    <property type="entry name" value="GHMP_kinase_N_dom"/>
</dbReference>
<keyword evidence="6 15" id="KW-0808">Transferase</keyword>
<gene>
    <name evidence="15" type="primary">mvk</name>
    <name evidence="15" type="ORF">CFX1CAM_1692</name>
</gene>
<keyword evidence="9" id="KW-0067">ATP-binding</keyword>
<keyword evidence="7" id="KW-0547">Nucleotide-binding</keyword>
<evidence type="ECO:0000256" key="7">
    <source>
        <dbReference type="ARBA" id="ARBA00022741"/>
    </source>
</evidence>
<dbReference type="UniPathway" id="UPA00057">
    <property type="reaction ID" value="UER00098"/>
</dbReference>
<protein>
    <recommendedName>
        <fullName evidence="3">mevalonate kinase</fullName>
        <ecNumber evidence="3">2.7.1.36</ecNumber>
    </recommendedName>
</protein>
<dbReference type="GO" id="GO:0004496">
    <property type="term" value="F:mevalonate kinase activity"/>
    <property type="evidence" value="ECO:0007669"/>
    <property type="project" value="UniProtKB-EC"/>
</dbReference>
<evidence type="ECO:0000256" key="8">
    <source>
        <dbReference type="ARBA" id="ARBA00022777"/>
    </source>
</evidence>
<comment type="subcellular location">
    <subcellularLocation>
        <location evidence="1">Cytoplasm</location>
    </subcellularLocation>
</comment>
<organism evidence="15 16">
    <name type="scientific">Candidatus Brevifilum fermentans</name>
    <dbReference type="NCBI Taxonomy" id="1986204"/>
    <lineage>
        <taxon>Bacteria</taxon>
        <taxon>Bacillati</taxon>
        <taxon>Chloroflexota</taxon>
        <taxon>Anaerolineae</taxon>
        <taxon>Anaerolineales</taxon>
        <taxon>Anaerolineaceae</taxon>
        <taxon>Candidatus Brevifilum</taxon>
    </lineage>
</organism>
<dbReference type="GO" id="GO:0005829">
    <property type="term" value="C:cytosol"/>
    <property type="evidence" value="ECO:0007669"/>
    <property type="project" value="TreeGrafter"/>
</dbReference>
<dbReference type="KEGG" id="abat:CFX1CAM_1692"/>
<sequence length="317" mass="33637">MPAIYAKAPGKIILFGEHAVVYAQPAIAIPVNKVYATTRVIPEVAGRKNQVHIKAPDIQLDVDLADLDEEHPFAVTIQQVLNAVNLDHLPSLTLLISSTIPIAAGMGSSAAIAIATIRALTDFLGKPLTAGEISSLAFEVEKIHHGTPSGIDNYVIAHQKPVFFTHGKPIEHLEIQQPTHWVIADTGEKTSTKDTVAAVRKLQALDPETYHPIFEQIGEIAFTARQALITGNIDLLGQLMGDNQRLLEQLTVSSPKLDKLISAALTAGAVGAKLSGGGRGGNMIALAPTQNTQSIESALLEAGATRVITTTLNKGET</sequence>
<dbReference type="EMBL" id="LT859958">
    <property type="protein sequence ID" value="SMX54757.1"/>
    <property type="molecule type" value="Genomic_DNA"/>
</dbReference>
<reference evidence="16" key="1">
    <citation type="submission" date="2017-05" db="EMBL/GenBank/DDBJ databases">
        <authorList>
            <person name="Kirkegaard R."/>
            <person name="Mcilroy J S."/>
        </authorList>
    </citation>
    <scope>NUCLEOTIDE SEQUENCE [LARGE SCALE GENOMIC DNA]</scope>
</reference>
<name>A0A1Y6K7D4_9CHLR</name>
<keyword evidence="8 15" id="KW-0418">Kinase</keyword>
<evidence type="ECO:0000256" key="6">
    <source>
        <dbReference type="ARBA" id="ARBA00022679"/>
    </source>
</evidence>
<evidence type="ECO:0000256" key="4">
    <source>
        <dbReference type="ARBA" id="ARBA00022490"/>
    </source>
</evidence>
<dbReference type="SUPFAM" id="SSF54211">
    <property type="entry name" value="Ribosomal protein S5 domain 2-like"/>
    <property type="match status" value="1"/>
</dbReference>
<dbReference type="EC" id="2.7.1.36" evidence="3"/>
<dbReference type="NCBIfam" id="TIGR00549">
    <property type="entry name" value="mevalon_kin"/>
    <property type="match status" value="1"/>
</dbReference>
<dbReference type="GO" id="GO:0019287">
    <property type="term" value="P:isopentenyl diphosphate biosynthetic process, mevalonate pathway"/>
    <property type="evidence" value="ECO:0007669"/>
    <property type="project" value="UniProtKB-UniPathway"/>
</dbReference>
<dbReference type="InterPro" id="IPR020568">
    <property type="entry name" value="Ribosomal_Su5_D2-typ_SF"/>
</dbReference>
<evidence type="ECO:0000256" key="10">
    <source>
        <dbReference type="ARBA" id="ARBA00022842"/>
    </source>
</evidence>
<evidence type="ECO:0000313" key="16">
    <source>
        <dbReference type="Proteomes" id="UP000195514"/>
    </source>
</evidence>
<comment type="pathway">
    <text evidence="12">Isoprenoid biosynthesis; isopentenyl diphosphate biosynthesis via mevalonate pathway; isopentenyl diphosphate from (R)-mevalonate: step 1/3.</text>
</comment>
<accession>A0A1Y6K7D4</accession>
<dbReference type="InterPro" id="IPR006205">
    <property type="entry name" value="Mev_gal_kin"/>
</dbReference>
<dbReference type="InterPro" id="IPR006203">
    <property type="entry name" value="GHMP_knse_ATP-bd_CS"/>
</dbReference>
<dbReference type="Gene3D" id="3.30.230.10">
    <property type="match status" value="1"/>
</dbReference>
<evidence type="ECO:0000259" key="14">
    <source>
        <dbReference type="Pfam" id="PF08544"/>
    </source>
</evidence>
<dbReference type="PROSITE" id="PS00627">
    <property type="entry name" value="GHMP_KINASES_ATP"/>
    <property type="match status" value="1"/>
</dbReference>
<dbReference type="RefSeq" id="WP_087862578.1">
    <property type="nucleotide sequence ID" value="NZ_LT859958.1"/>
</dbReference>
<dbReference type="InterPro" id="IPR014721">
    <property type="entry name" value="Ribsml_uS5_D2-typ_fold_subgr"/>
</dbReference>
<dbReference type="InterPro" id="IPR036554">
    <property type="entry name" value="GHMP_kinase_C_sf"/>
</dbReference>
<evidence type="ECO:0000256" key="11">
    <source>
        <dbReference type="ARBA" id="ARBA00023098"/>
    </source>
</evidence>
<keyword evidence="10" id="KW-0460">Magnesium</keyword>
<dbReference type="PANTHER" id="PTHR43290">
    <property type="entry name" value="MEVALONATE KINASE"/>
    <property type="match status" value="1"/>
</dbReference>
<dbReference type="PANTHER" id="PTHR43290:SF2">
    <property type="entry name" value="MEVALONATE KINASE"/>
    <property type="match status" value="1"/>
</dbReference>
<evidence type="ECO:0000256" key="12">
    <source>
        <dbReference type="ARBA" id="ARBA00029438"/>
    </source>
</evidence>
<proteinExistence type="inferred from homology"/>
<dbReference type="GO" id="GO:0005524">
    <property type="term" value="F:ATP binding"/>
    <property type="evidence" value="ECO:0007669"/>
    <property type="project" value="UniProtKB-KW"/>
</dbReference>
<dbReference type="Pfam" id="PF08544">
    <property type="entry name" value="GHMP_kinases_C"/>
    <property type="match status" value="1"/>
</dbReference>
<keyword evidence="11" id="KW-0443">Lipid metabolism</keyword>
<evidence type="ECO:0000256" key="5">
    <source>
        <dbReference type="ARBA" id="ARBA00022516"/>
    </source>
</evidence>
<dbReference type="Pfam" id="PF00288">
    <property type="entry name" value="GHMP_kinases_N"/>
    <property type="match status" value="1"/>
</dbReference>
<dbReference type="Proteomes" id="UP000195514">
    <property type="component" value="Chromosome I"/>
</dbReference>
<dbReference type="SUPFAM" id="SSF55060">
    <property type="entry name" value="GHMP Kinase, C-terminal domain"/>
    <property type="match status" value="1"/>
</dbReference>
<dbReference type="PRINTS" id="PR00959">
    <property type="entry name" value="MEVGALKINASE"/>
</dbReference>
<dbReference type="AlphaFoldDB" id="A0A1Y6K7D4"/>
<dbReference type="OrthoDB" id="9764892at2"/>
<keyword evidence="4" id="KW-0963">Cytoplasm</keyword>
<feature type="domain" description="GHMP kinase C-terminal" evidence="14">
    <location>
        <begin position="225"/>
        <end position="301"/>
    </location>
</feature>
<evidence type="ECO:0000256" key="9">
    <source>
        <dbReference type="ARBA" id="ARBA00022840"/>
    </source>
</evidence>
<feature type="domain" description="GHMP kinase N-terminal" evidence="13">
    <location>
        <begin position="81"/>
        <end position="156"/>
    </location>
</feature>
<keyword evidence="5" id="KW-0444">Lipid biosynthesis</keyword>
<evidence type="ECO:0000256" key="1">
    <source>
        <dbReference type="ARBA" id="ARBA00004496"/>
    </source>
</evidence>
<evidence type="ECO:0000259" key="13">
    <source>
        <dbReference type="Pfam" id="PF00288"/>
    </source>
</evidence>
<dbReference type="Gene3D" id="3.30.70.890">
    <property type="entry name" value="GHMP kinase, C-terminal domain"/>
    <property type="match status" value="1"/>
</dbReference>
<evidence type="ECO:0000256" key="3">
    <source>
        <dbReference type="ARBA" id="ARBA00012103"/>
    </source>
</evidence>
<dbReference type="InterPro" id="IPR013750">
    <property type="entry name" value="GHMP_kinase_C_dom"/>
</dbReference>
<evidence type="ECO:0000256" key="2">
    <source>
        <dbReference type="ARBA" id="ARBA00006495"/>
    </source>
</evidence>